<evidence type="ECO:0000256" key="3">
    <source>
        <dbReference type="ARBA" id="ARBA00022603"/>
    </source>
</evidence>
<evidence type="ECO:0000259" key="7">
    <source>
        <dbReference type="Pfam" id="PF01555"/>
    </source>
</evidence>
<dbReference type="GO" id="GO:0003677">
    <property type="term" value="F:DNA binding"/>
    <property type="evidence" value="ECO:0007669"/>
    <property type="project" value="InterPro"/>
</dbReference>
<keyword evidence="9" id="KW-1185">Reference proteome</keyword>
<dbReference type="Pfam" id="PF01555">
    <property type="entry name" value="N6_N4_Mtase"/>
    <property type="match status" value="2"/>
</dbReference>
<dbReference type="InterPro" id="IPR002295">
    <property type="entry name" value="N4/N6-MTase_EcoPI_Mod-like"/>
</dbReference>
<dbReference type="GO" id="GO:0009007">
    <property type="term" value="F:site-specific DNA-methyltransferase (adenine-specific) activity"/>
    <property type="evidence" value="ECO:0007669"/>
    <property type="project" value="UniProtKB-EC"/>
</dbReference>
<keyword evidence="4" id="KW-0808">Transferase</keyword>
<keyword evidence="3 8" id="KW-0489">Methyltransferase</keyword>
<dbReference type="InterPro" id="IPR002052">
    <property type="entry name" value="DNA_methylase_N6_adenine_CS"/>
</dbReference>
<comment type="similarity">
    <text evidence="1">Belongs to the N(4)/N(6)-methyltransferase family.</text>
</comment>
<organism evidence="8 9">
    <name type="scientific">Vibrio gazogenes DSM 21264 = NBRC 103151</name>
    <dbReference type="NCBI Taxonomy" id="1123492"/>
    <lineage>
        <taxon>Bacteria</taxon>
        <taxon>Pseudomonadati</taxon>
        <taxon>Pseudomonadota</taxon>
        <taxon>Gammaproteobacteria</taxon>
        <taxon>Vibrionales</taxon>
        <taxon>Vibrionaceae</taxon>
        <taxon>Vibrio</taxon>
    </lineage>
</organism>
<dbReference type="InterPro" id="IPR002941">
    <property type="entry name" value="DNA_methylase_N4/N6"/>
</dbReference>
<evidence type="ECO:0000256" key="1">
    <source>
        <dbReference type="ARBA" id="ARBA00006594"/>
    </source>
</evidence>
<dbReference type="EC" id="2.1.1.72" evidence="2"/>
<evidence type="ECO:0000256" key="4">
    <source>
        <dbReference type="ARBA" id="ARBA00022679"/>
    </source>
</evidence>
<dbReference type="PRINTS" id="PR00506">
    <property type="entry name" value="D21N6MTFRASE"/>
</dbReference>
<proteinExistence type="inferred from homology"/>
<evidence type="ECO:0000256" key="5">
    <source>
        <dbReference type="ARBA" id="ARBA00022691"/>
    </source>
</evidence>
<dbReference type="EMBL" id="FQUH01000023">
    <property type="protein sequence ID" value="SHF98869.1"/>
    <property type="molecule type" value="Genomic_DNA"/>
</dbReference>
<dbReference type="Proteomes" id="UP000184159">
    <property type="component" value="Unassembled WGS sequence"/>
</dbReference>
<dbReference type="SUPFAM" id="SSF53335">
    <property type="entry name" value="S-adenosyl-L-methionine-dependent methyltransferases"/>
    <property type="match status" value="3"/>
</dbReference>
<dbReference type="GO" id="GO:0008170">
    <property type="term" value="F:N-methyltransferase activity"/>
    <property type="evidence" value="ECO:0007669"/>
    <property type="project" value="InterPro"/>
</dbReference>
<evidence type="ECO:0000256" key="6">
    <source>
        <dbReference type="ARBA" id="ARBA00047942"/>
    </source>
</evidence>
<comment type="catalytic activity">
    <reaction evidence="6">
        <text>a 2'-deoxyadenosine in DNA + S-adenosyl-L-methionine = an N(6)-methyl-2'-deoxyadenosine in DNA + S-adenosyl-L-homocysteine + H(+)</text>
        <dbReference type="Rhea" id="RHEA:15197"/>
        <dbReference type="Rhea" id="RHEA-COMP:12418"/>
        <dbReference type="Rhea" id="RHEA-COMP:12419"/>
        <dbReference type="ChEBI" id="CHEBI:15378"/>
        <dbReference type="ChEBI" id="CHEBI:57856"/>
        <dbReference type="ChEBI" id="CHEBI:59789"/>
        <dbReference type="ChEBI" id="CHEBI:90615"/>
        <dbReference type="ChEBI" id="CHEBI:90616"/>
        <dbReference type="EC" id="2.1.1.72"/>
    </reaction>
</comment>
<sequence>MQDILKVGRSDAIYNGHSYLTKVPVMAIVPFIEEYTKTGDTVADIFAGSGMTAVAAKMAGRNAIVSDISRLGKHIGTGYLSSVTPEEFETEARRILNDSKATVGHFYDSLREEDGLKMSFGKTIWSFVYECGHCQNEINYYNALHDNDWDPKKLKCPSCGEIFVKKGAKFLRDEPVVVSLKGCAGKQIEQRLSEFDYEKIESAESSGIFEYFPSVDIPEDREMYKRSALKKWNLTSTHKFFSHRNAIILYDLWQRFEQVENESLRQKLKFAFTAILPRASKRYQWSKKAPLNAAIQNYYIAPVFYEWNVYELIERKINALVKADKQITDYRGNDALETNQEYVTASADNLAHLHDNSVEFVFTDPPFGSNIFYADMNLFHEAWLGEYTDNTSEAVMRTTGKDKAKSKESYQKILTGAFKEARRVLKNDGHLSVVFGNSQGSIWAVVQQALRDAGFTNKPVNITILDKGQRSVKGLNSGTEKVVTLDLIVTVQKSDENSAPKEYELRNDGMDVIEKTIDAISFSEELTASHIYLDILRNAMYEGVAIAEIDLGKITQIIHDKGYKINPKSGKLLLADV</sequence>
<feature type="domain" description="DNA methylase N-4/N-6" evidence="7">
    <location>
        <begin position="18"/>
        <end position="69"/>
    </location>
</feature>
<dbReference type="AlphaFoldDB" id="A0A1M5G585"/>
<name>A0A1M5G585_VIBGA</name>
<accession>A0A1M5G585</accession>
<keyword evidence="5" id="KW-0949">S-adenosyl-L-methionine</keyword>
<dbReference type="Gene3D" id="3.40.50.150">
    <property type="entry name" value="Vaccinia Virus protein VP39"/>
    <property type="match status" value="2"/>
</dbReference>
<protein>
    <recommendedName>
        <fullName evidence="2">site-specific DNA-methyltransferase (adenine-specific)</fullName>
        <ecNumber evidence="2">2.1.1.72</ecNumber>
    </recommendedName>
</protein>
<dbReference type="RefSeq" id="WP_072962631.1">
    <property type="nucleotide sequence ID" value="NZ_FQUH01000023.1"/>
</dbReference>
<evidence type="ECO:0000256" key="2">
    <source>
        <dbReference type="ARBA" id="ARBA00011900"/>
    </source>
</evidence>
<feature type="domain" description="DNA methylase N-4/N-6" evidence="7">
    <location>
        <begin position="358"/>
        <end position="469"/>
    </location>
</feature>
<reference evidence="9" key="1">
    <citation type="submission" date="2016-11" db="EMBL/GenBank/DDBJ databases">
        <authorList>
            <person name="Varghese N."/>
            <person name="Submissions S."/>
        </authorList>
    </citation>
    <scope>NUCLEOTIDE SEQUENCE [LARGE SCALE GENOMIC DNA]</scope>
    <source>
        <strain evidence="9">DSM 21264</strain>
    </source>
</reference>
<dbReference type="PROSITE" id="PS00092">
    <property type="entry name" value="N6_MTASE"/>
    <property type="match status" value="1"/>
</dbReference>
<evidence type="ECO:0000313" key="9">
    <source>
        <dbReference type="Proteomes" id="UP000184159"/>
    </source>
</evidence>
<evidence type="ECO:0000313" key="8">
    <source>
        <dbReference type="EMBL" id="SHF98869.1"/>
    </source>
</evidence>
<dbReference type="InterPro" id="IPR029063">
    <property type="entry name" value="SAM-dependent_MTases_sf"/>
</dbReference>
<gene>
    <name evidence="8" type="ORF">SAMN02745781_03686</name>
</gene>
<dbReference type="GO" id="GO:0032259">
    <property type="term" value="P:methylation"/>
    <property type="evidence" value="ECO:0007669"/>
    <property type="project" value="UniProtKB-KW"/>
</dbReference>